<protein>
    <submittedName>
        <fullName evidence="1">Uncharacterized protein</fullName>
    </submittedName>
</protein>
<comment type="caution">
    <text evidence="1">The sequence shown here is derived from an EMBL/GenBank/DDBJ whole genome shotgun (WGS) entry which is preliminary data.</text>
</comment>
<dbReference type="EMBL" id="SOML01000003">
    <property type="protein sequence ID" value="TFD97183.1"/>
    <property type="molecule type" value="Genomic_DNA"/>
</dbReference>
<evidence type="ECO:0000313" key="2">
    <source>
        <dbReference type="Proteomes" id="UP000297861"/>
    </source>
</evidence>
<dbReference type="STRING" id="1121485.GCA_000426485_01251"/>
<dbReference type="AlphaFoldDB" id="A0A4Y8L3N2"/>
<sequence length="416" mass="48250">MDTRFYNRYKDLLSKLDYTYRGYNIGCLIPGYLTCMFSDDAVTGRDVFKGFYEGVKFTNLSQVLRTEKSTVITYLINRKDYGDLAESVRKTYPDSDVTCLETLDKVGYPPFGISYISHLLKAFRIIFTRSVKESFTTKLYLVAILTNLFNQVKYLDKVLCPPNVKKYICFNSAYKEESLLTLYFKKHKVETISLQHGVFCDFKQMVPFDIINMDNLIADKLMCWGQSTIDYLKTKGFDESRFILAGNSKYKDAEIGHVDQSFSKCLVLLGRSVYIPSNDKLLALLMEFNRKHGNKILFYLKKHPFVVDSEHKAFASIADNLFFVGREHSVQEVLRSDLVDFTIAVNTTAYYESLALGKISLRWSDSENENFYGMDDKFNDLAGLENKINYFKSKPESEIRREMKEVIKYVFNPELK</sequence>
<reference evidence="1 2" key="1">
    <citation type="submission" date="2019-03" db="EMBL/GenBank/DDBJ databases">
        <title>San Antonio Military Medical Center submission to MRSN (WRAIR), pending publication.</title>
        <authorList>
            <person name="Blyth D.M."/>
            <person name="Mccarthy S.L."/>
            <person name="Schall S.E."/>
            <person name="Stam J.A."/>
            <person name="Ong A.C."/>
            <person name="Mcgann P.T."/>
        </authorList>
    </citation>
    <scope>NUCLEOTIDE SEQUENCE [LARGE SCALE GENOMIC DNA]</scope>
    <source>
        <strain evidence="1 2">MRSN571793</strain>
    </source>
</reference>
<evidence type="ECO:0000313" key="1">
    <source>
        <dbReference type="EMBL" id="TFD97183.1"/>
    </source>
</evidence>
<gene>
    <name evidence="1" type="ORF">E2605_05815</name>
</gene>
<proteinExistence type="predicted"/>
<keyword evidence="2" id="KW-1185">Reference proteome</keyword>
<dbReference type="RefSeq" id="WP_134435793.1">
    <property type="nucleotide sequence ID" value="NZ_SOML01000003.1"/>
</dbReference>
<accession>A0A4Y8L3N2</accession>
<dbReference type="Proteomes" id="UP000297861">
    <property type="component" value="Unassembled WGS sequence"/>
</dbReference>
<dbReference type="OrthoDB" id="1492777at2"/>
<organism evidence="1 2">
    <name type="scientific">Dysgonomonas capnocytophagoides</name>
    <dbReference type="NCBI Taxonomy" id="45254"/>
    <lineage>
        <taxon>Bacteria</taxon>
        <taxon>Pseudomonadati</taxon>
        <taxon>Bacteroidota</taxon>
        <taxon>Bacteroidia</taxon>
        <taxon>Bacteroidales</taxon>
        <taxon>Dysgonomonadaceae</taxon>
        <taxon>Dysgonomonas</taxon>
    </lineage>
</organism>
<name>A0A4Y8L3N2_9BACT</name>